<dbReference type="EMBL" id="CALTRL010000147">
    <property type="protein sequence ID" value="CAH7666719.1"/>
    <property type="molecule type" value="Genomic_DNA"/>
</dbReference>
<accession>A0AAV0AFJ0</accession>
<proteinExistence type="predicted"/>
<dbReference type="CDD" id="cd14496">
    <property type="entry name" value="PTP_paladin"/>
    <property type="match status" value="1"/>
</dbReference>
<organism evidence="2 3">
    <name type="scientific">Phakopsora pachyrhizi</name>
    <name type="common">Asian soybean rust disease fungus</name>
    <dbReference type="NCBI Taxonomy" id="170000"/>
    <lineage>
        <taxon>Eukaryota</taxon>
        <taxon>Fungi</taxon>
        <taxon>Dikarya</taxon>
        <taxon>Basidiomycota</taxon>
        <taxon>Pucciniomycotina</taxon>
        <taxon>Pucciniomycetes</taxon>
        <taxon>Pucciniales</taxon>
        <taxon>Phakopsoraceae</taxon>
        <taxon>Phakopsora</taxon>
    </lineage>
</organism>
<dbReference type="InterPro" id="IPR029021">
    <property type="entry name" value="Prot-tyrosine_phosphatase-like"/>
</dbReference>
<feature type="compositionally biased region" description="Pro residues" evidence="1">
    <location>
        <begin position="50"/>
        <end position="59"/>
    </location>
</feature>
<feature type="region of interest" description="Disordered" evidence="1">
    <location>
        <begin position="1"/>
        <end position="112"/>
    </location>
</feature>
<feature type="compositionally biased region" description="Polar residues" evidence="1">
    <location>
        <begin position="60"/>
        <end position="81"/>
    </location>
</feature>
<dbReference type="Proteomes" id="UP001153365">
    <property type="component" value="Unassembled WGS sequence"/>
</dbReference>
<dbReference type="SUPFAM" id="SSF52799">
    <property type="entry name" value="(Phosphotyrosine protein) phosphatases II"/>
    <property type="match status" value="3"/>
</dbReference>
<dbReference type="FunFam" id="3.90.190.10:FF:000127">
    <property type="entry name" value="Chromosome 21, whole genome shotgun sequence"/>
    <property type="match status" value="1"/>
</dbReference>
<keyword evidence="3" id="KW-1185">Reference proteome</keyword>
<evidence type="ECO:0000256" key="1">
    <source>
        <dbReference type="SAM" id="MobiDB-lite"/>
    </source>
</evidence>
<evidence type="ECO:0000313" key="3">
    <source>
        <dbReference type="Proteomes" id="UP001153365"/>
    </source>
</evidence>
<reference evidence="2" key="1">
    <citation type="submission" date="2022-06" db="EMBL/GenBank/DDBJ databases">
        <authorList>
            <consortium name="SYNGENTA / RWTH Aachen University"/>
        </authorList>
    </citation>
    <scope>NUCLEOTIDE SEQUENCE</scope>
</reference>
<dbReference type="InterPro" id="IPR050561">
    <property type="entry name" value="PTP"/>
</dbReference>
<comment type="caution">
    <text evidence="2">The sequence shown here is derived from an EMBL/GenBank/DDBJ whole genome shotgun (WGS) entry which is preliminary data.</text>
</comment>
<feature type="compositionally biased region" description="Basic and acidic residues" evidence="1">
    <location>
        <begin position="1"/>
        <end position="15"/>
    </location>
</feature>
<dbReference type="Pfam" id="PF14566">
    <property type="entry name" value="PTPlike_phytase"/>
    <property type="match status" value="3"/>
</dbReference>
<gene>
    <name evidence="2" type="ORF">PPACK8108_LOCUS1070</name>
</gene>
<sequence length="1528" mass="171622">MVRGSRNDEDGDQVKRGVISQIDDPVDRQEVVDRSSTGKDHSGNRLDRTTPPPPPPPPTSTVNSHEGQQRPTVDRSTQISDRFNKSSHRFKSISSIQPVIKRPRPSLSPHSRLIHNSINTINQSDQQPHPEQAPDPDQFHRLAVGVVNSRQGSVLGRGSLLKTDHWASGRAKSLTHHLQGSPNFRSSAYNIFGTAQPTVSGIKTVLGFLKSNPVGRCKSVWFCTREEPVIYLSSRPFVLRDSLRPDHSSSTISDRAENIEAIENRLKLDILKESSKYGGLILVHDETVEGEILPTWSTADDVKTAREVWEEIKNEGYHVDYHRVPISHDQAPEDSYLDKYLTILRTIPTTTSLIFNCGMGVIRTTFAMSAAIIMRRRQILKEGGQDLFGIEINDSEHSSRDSGNTGSNAFGTFRGIGALRMVGEQQIRTRSLLKLMQLLQRCLPTANQHTVMELLTSQPTLLENLRKGASGEFDIIMSLVSILDRGNKEKDLVDMVIDHCDEVINLRDNILEHRIQFALSASPTEQNNNNDIESSEKTENHLKCALASLERYFFLIAFSGYCNEPPMSFKENFSTWLKSRSEISNMILRLRRTARQFIFAPLHDLTLLFRSNVGKIVSTTEMRLKFENLERAGGEVVGSEWAHHIVDTRRGIILRSGLILKSDQWPAQFDKDDKQIKGALNFRKVPESDLFGLSQPTQDGIDRVVDHITHSINSNNKFPKTTKNRLTWINLREEPLIYINGIPYVLRLEAVGLRNIKSYAGISSARLELLEDRLKSDILAELRSFGGRILLHIETDDGSIVGVWESTTPDSVQTLKEIMEQKSKSVLENGNYKLDFKRQPITAEKAPDFEDVKDLIEIVSEVEKDSPFIVNCQLGRGRSTLTMVCILLIQSWLSHGGGRFAFAEINQEKIGLSSNGRRGKWSYQTINNLLRVMRNGGGIKAAVDGAIEKCSAVYDLIGSIEVCRVAAEESGDDLAAKEQQTKKGISNLRRYAFVLIFACYLNETIADTWRELKNNRSFESFWKNHQVFKTILDELNGGDLQALMPLEQQLGDRSSLLSHGIDWTEEEKIAVASRSGIILSAQTILKSDFFVGLQKMALPLRIDGLPNIRQVPLNLDSNLNSNNQSIFGSGMPTVDGLRKGLEMMGSIGKQPRMVYWTSMREEPVLYVSGRPHVLRLFDQPLENVVTTGVSAAAVEGMESALKLDVLNELRSHDGRLLLHDEVEENGKFIVTAVWETPKEGDIMTPREVFDLMKSEGFKVDYARLPVTDEQAPIPGVFSRLEKRVSDALRLNKDSDIEDEYNSLGSHLVFNCQMGRGRTTTGMVAATLVANILRLRKKKDGRRLSVSSIVSDEAAPFGSNPLASPGGETNVGGDTWDVAEVNPYLEGEYKIILQLVSVLQHGRLAKKLTDMAIDAMDSVQNLRKSVYDFKLRAEAASPESEKRTKILNVALNYLFRYGSLITFSNWLLEKCENESIYKKKRNKEDRGDGVGLVDEGDKSEFNRSQNFSFHEWLNEHGEVQHILKKRSLD</sequence>
<dbReference type="PANTHER" id="PTHR23339">
    <property type="entry name" value="TYROSINE SPECIFIC PROTEIN PHOSPHATASE AND DUAL SPECIFICITY PROTEIN PHOSPHATASE"/>
    <property type="match status" value="1"/>
</dbReference>
<dbReference type="Gene3D" id="3.90.190.10">
    <property type="entry name" value="Protein tyrosine phosphatase superfamily"/>
    <property type="match status" value="3"/>
</dbReference>
<dbReference type="SMART" id="SM01301">
    <property type="entry name" value="PTPlike_phytase"/>
    <property type="match status" value="3"/>
</dbReference>
<feature type="compositionally biased region" description="Basic and acidic residues" evidence="1">
    <location>
        <begin position="25"/>
        <end position="48"/>
    </location>
</feature>
<evidence type="ECO:0000313" key="2">
    <source>
        <dbReference type="EMBL" id="CAH7666719.1"/>
    </source>
</evidence>
<name>A0AAV0AFJ0_PHAPC</name>
<protein>
    <submittedName>
        <fullName evidence="2">Inositol hexakisphosphate-domain-containing protein</fullName>
    </submittedName>
</protein>